<proteinExistence type="predicted"/>
<protein>
    <submittedName>
        <fullName evidence="2">Phosphodiesterase</fullName>
    </submittedName>
</protein>
<evidence type="ECO:0000259" key="1">
    <source>
        <dbReference type="Pfam" id="PF12850"/>
    </source>
</evidence>
<dbReference type="PANTHER" id="PTHR42850:SF2">
    <property type="entry name" value="BLL5683 PROTEIN"/>
    <property type="match status" value="1"/>
</dbReference>
<feature type="domain" description="Calcineurin-like phosphoesterase" evidence="1">
    <location>
        <begin position="1"/>
        <end position="207"/>
    </location>
</feature>
<dbReference type="Gene3D" id="3.60.21.10">
    <property type="match status" value="1"/>
</dbReference>
<organism evidence="2 3">
    <name type="scientific">Candidatus Methanofastidiosum methylothiophilum</name>
    <dbReference type="NCBI Taxonomy" id="1705564"/>
    <lineage>
        <taxon>Archaea</taxon>
        <taxon>Methanobacteriati</taxon>
        <taxon>Methanobacteriota</taxon>
        <taxon>Stenosarchaea group</taxon>
        <taxon>Candidatus Methanofastidiosia</taxon>
        <taxon>Candidatus Methanofastidiosales</taxon>
        <taxon>Candidatus Methanofastidiosaceae</taxon>
        <taxon>Candidatus Methanofastidiosum</taxon>
    </lineage>
</organism>
<dbReference type="SUPFAM" id="SSF56300">
    <property type="entry name" value="Metallo-dependent phosphatases"/>
    <property type="match status" value="1"/>
</dbReference>
<dbReference type="CDD" id="cd00838">
    <property type="entry name" value="MPP_superfamily"/>
    <property type="match status" value="1"/>
</dbReference>
<evidence type="ECO:0000313" key="2">
    <source>
        <dbReference type="EMBL" id="KYC51778.1"/>
    </source>
</evidence>
<dbReference type="GO" id="GO:0005737">
    <property type="term" value="C:cytoplasm"/>
    <property type="evidence" value="ECO:0007669"/>
    <property type="project" value="TreeGrafter"/>
</dbReference>
<dbReference type="EMBL" id="LNGC01000047">
    <property type="protein sequence ID" value="KYC51778.1"/>
    <property type="molecule type" value="Genomic_DNA"/>
</dbReference>
<dbReference type="InterPro" id="IPR024654">
    <property type="entry name" value="Calcineurin-like_PHP_lpxH"/>
</dbReference>
<dbReference type="InterPro" id="IPR050126">
    <property type="entry name" value="Ap4A_hydrolase"/>
</dbReference>
<gene>
    <name evidence="2" type="ORF">AMQ22_01172</name>
</gene>
<dbReference type="InterPro" id="IPR029052">
    <property type="entry name" value="Metallo-depent_PP-like"/>
</dbReference>
<comment type="caution">
    <text evidence="2">The sequence shown here is derived from an EMBL/GenBank/DDBJ whole genome shotgun (WGS) entry which is preliminary data.</text>
</comment>
<dbReference type="Proteomes" id="UP000075398">
    <property type="component" value="Unassembled WGS sequence"/>
</dbReference>
<dbReference type="PIRSF" id="PIRSF000883">
    <property type="entry name" value="Pesterase_MJ0912"/>
    <property type="match status" value="1"/>
</dbReference>
<name>A0A150J3R3_9EURY</name>
<dbReference type="InterPro" id="IPR011152">
    <property type="entry name" value="Pesterase_MJ0912"/>
</dbReference>
<reference evidence="2 3" key="1">
    <citation type="journal article" date="2016" name="ISME J.">
        <title>Chasing the elusive Euryarchaeota class WSA2: genomes reveal a uniquely fastidious methyl-reducing methanogen.</title>
        <authorList>
            <person name="Nobu M.K."/>
            <person name="Narihiro T."/>
            <person name="Kuroda K."/>
            <person name="Mei R."/>
            <person name="Liu W.T."/>
        </authorList>
    </citation>
    <scope>NUCLEOTIDE SEQUENCE [LARGE SCALE GENOMIC DNA]</scope>
    <source>
        <strain evidence="2">U1lsi0528_Bin055</strain>
    </source>
</reference>
<dbReference type="Pfam" id="PF12850">
    <property type="entry name" value="Metallophos_2"/>
    <property type="match status" value="1"/>
</dbReference>
<accession>A0A150J3R3</accession>
<dbReference type="GO" id="GO:0016791">
    <property type="term" value="F:phosphatase activity"/>
    <property type="evidence" value="ECO:0007669"/>
    <property type="project" value="TreeGrafter"/>
</dbReference>
<dbReference type="PANTHER" id="PTHR42850">
    <property type="entry name" value="METALLOPHOSPHOESTERASE"/>
    <property type="match status" value="1"/>
</dbReference>
<sequence length="243" mass="27704">MKIGVMSDIHGNSEALSEVLIDIEKQSVDKILCTGDLVGYGPFPNEVVDVFIDQKIISTLGNHDLATFDMELLNDLGGIAHESIMLTLDILGRDEKNYLRKLPKSIECKNFHFVHASPPDNVRGYITRKSIGEIKYLFSLFDSKICFIGHTHLLAKYHLDGNELKHESMVEEKLKLDSEKKYIINVGSVGQPRDEIHKAKYVIFDEDDYSLEVRFVDYDIKKVQNKIFELGFPRKNAEFLGPI</sequence>
<evidence type="ECO:0000313" key="3">
    <source>
        <dbReference type="Proteomes" id="UP000075398"/>
    </source>
</evidence>
<dbReference type="AlphaFoldDB" id="A0A150J3R3"/>